<sequence>NISLTWKKKDNVFNERDRRCGTIQLMFSDDPTFNNKEISAILKMPKRTVVSIRANLKECDSPLEPVERKVHDPEGRRKAIKNEF</sequence>
<feature type="non-terminal residue" evidence="1">
    <location>
        <position position="1"/>
    </location>
</feature>
<dbReference type="AlphaFoldDB" id="A0A0K2T074"/>
<reference evidence="1" key="1">
    <citation type="submission" date="2014-05" db="EMBL/GenBank/DDBJ databases">
        <authorList>
            <person name="Chronopoulou M."/>
        </authorList>
    </citation>
    <scope>NUCLEOTIDE SEQUENCE</scope>
    <source>
        <tissue evidence="1">Whole organism</tissue>
    </source>
</reference>
<evidence type="ECO:0000313" key="1">
    <source>
        <dbReference type="EMBL" id="CDW19215.1"/>
    </source>
</evidence>
<organism evidence="1">
    <name type="scientific">Lepeophtheirus salmonis</name>
    <name type="common">Salmon louse</name>
    <name type="synonym">Caligus salmonis</name>
    <dbReference type="NCBI Taxonomy" id="72036"/>
    <lineage>
        <taxon>Eukaryota</taxon>
        <taxon>Metazoa</taxon>
        <taxon>Ecdysozoa</taxon>
        <taxon>Arthropoda</taxon>
        <taxon>Crustacea</taxon>
        <taxon>Multicrustacea</taxon>
        <taxon>Hexanauplia</taxon>
        <taxon>Copepoda</taxon>
        <taxon>Siphonostomatoida</taxon>
        <taxon>Caligidae</taxon>
        <taxon>Lepeophtheirus</taxon>
    </lineage>
</organism>
<accession>A0A0K2T074</accession>
<name>A0A0K2T074_LEPSM</name>
<proteinExistence type="predicted"/>
<protein>
    <submittedName>
        <fullName evidence="1">Uncharacterized protein</fullName>
    </submittedName>
</protein>
<dbReference type="EMBL" id="HACA01001854">
    <property type="protein sequence ID" value="CDW19215.1"/>
    <property type="molecule type" value="Transcribed_RNA"/>
</dbReference>